<dbReference type="EMBL" id="JADGII010000005">
    <property type="protein sequence ID" value="MBF0636418.1"/>
    <property type="molecule type" value="Genomic_DNA"/>
</dbReference>
<proteinExistence type="predicted"/>
<dbReference type="RefSeq" id="WP_175187204.1">
    <property type="nucleotide sequence ID" value="NZ_JABVZQ010000005.1"/>
</dbReference>
<dbReference type="SUPFAM" id="SSF53448">
    <property type="entry name" value="Nucleotide-diphospho-sugar transferases"/>
    <property type="match status" value="1"/>
</dbReference>
<dbReference type="Pfam" id="PF00535">
    <property type="entry name" value="Glycos_transf_2"/>
    <property type="match status" value="1"/>
</dbReference>
<dbReference type="Proteomes" id="UP000619838">
    <property type="component" value="Unassembled WGS sequence"/>
</dbReference>
<evidence type="ECO:0000259" key="1">
    <source>
        <dbReference type="Pfam" id="PF00535"/>
    </source>
</evidence>
<dbReference type="InterPro" id="IPR029044">
    <property type="entry name" value="Nucleotide-diphossugar_trans"/>
</dbReference>
<dbReference type="InterPro" id="IPR001173">
    <property type="entry name" value="Glyco_trans_2-like"/>
</dbReference>
<protein>
    <submittedName>
        <fullName evidence="2">Glycosyltransferase family 2 protein</fullName>
    </submittedName>
</protein>
<comment type="caution">
    <text evidence="2">The sequence shown here is derived from an EMBL/GenBank/DDBJ whole genome shotgun (WGS) entry which is preliminary data.</text>
</comment>
<accession>A0ABR9XR39</accession>
<name>A0ABR9XR39_9CHLB</name>
<gene>
    <name evidence="2" type="ORF">INT08_04395</name>
</gene>
<dbReference type="Gene3D" id="3.90.550.10">
    <property type="entry name" value="Spore Coat Polysaccharide Biosynthesis Protein SpsA, Chain A"/>
    <property type="match status" value="1"/>
</dbReference>
<evidence type="ECO:0000313" key="3">
    <source>
        <dbReference type="Proteomes" id="UP000619838"/>
    </source>
</evidence>
<dbReference type="PANTHER" id="PTHR22916">
    <property type="entry name" value="GLYCOSYLTRANSFERASE"/>
    <property type="match status" value="1"/>
</dbReference>
<sequence>MRTTSTHPETLPDQDSIMSQWSTSTGPPLVSICSNTYNHEQFIEDALRGFLIQDTDFPFEIIVRDDASTDGTAGIIRSYQKRYPLLIRGIYEKENQYAKCIPPTTRIFPKARGKYIAFCDGDDSWTDPHKLQIQFDYLENHPGIVISGHPAISVDRQGKEIPSAQASGRTVQCVTGEQLIRGDGYMQSLSWMFRNVELDNAPERRMVRNGDRFILSLLGHYGGSHYHTDIQPGRYRVHEGGVWSMLSQKNRMEAHINTWYWMYRYYARTGQQAYADHYWRKFLQVVFLRSSSKELTERYLRKIGLPRKLVSAIMNILAVLVRR</sequence>
<dbReference type="CDD" id="cd00761">
    <property type="entry name" value="Glyco_tranf_GTA_type"/>
    <property type="match status" value="1"/>
</dbReference>
<feature type="domain" description="Glycosyltransferase 2-like" evidence="1">
    <location>
        <begin position="31"/>
        <end position="160"/>
    </location>
</feature>
<dbReference type="PANTHER" id="PTHR22916:SF3">
    <property type="entry name" value="UDP-GLCNAC:BETAGAL BETA-1,3-N-ACETYLGLUCOSAMINYLTRANSFERASE-LIKE PROTEIN 1"/>
    <property type="match status" value="1"/>
</dbReference>
<keyword evidence="3" id="KW-1185">Reference proteome</keyword>
<reference evidence="2 3" key="1">
    <citation type="journal article" date="2020" name="Microorganisms">
        <title>Simultaneous Genome Sequencing of Prosthecochloris ethylica and Desulfuromonas acetoxidans within a Syntrophic Mixture Reveals Unique Pili and Protein Interactions.</title>
        <authorList>
            <person name="Kyndt J.A."/>
            <person name="Van Beeumen J.J."/>
            <person name="Meyer T.E."/>
        </authorList>
    </citation>
    <scope>NUCLEOTIDE SEQUENCE [LARGE SCALE GENOMIC DNA]</scope>
    <source>
        <strain evidence="2 3">N3</strain>
    </source>
</reference>
<organism evidence="2 3">
    <name type="scientific">Prosthecochloris ethylica</name>
    <dbReference type="NCBI Taxonomy" id="2743976"/>
    <lineage>
        <taxon>Bacteria</taxon>
        <taxon>Pseudomonadati</taxon>
        <taxon>Chlorobiota</taxon>
        <taxon>Chlorobiia</taxon>
        <taxon>Chlorobiales</taxon>
        <taxon>Chlorobiaceae</taxon>
        <taxon>Prosthecochloris</taxon>
    </lineage>
</organism>
<evidence type="ECO:0000313" key="2">
    <source>
        <dbReference type="EMBL" id="MBF0636418.1"/>
    </source>
</evidence>